<evidence type="ECO:0000256" key="8">
    <source>
        <dbReference type="ARBA" id="ARBA00022679"/>
    </source>
</evidence>
<keyword evidence="11" id="KW-0012">Acyltransferase</keyword>
<evidence type="ECO:0000256" key="13">
    <source>
        <dbReference type="ARBA" id="ARBA00033251"/>
    </source>
</evidence>
<keyword evidence="17" id="KW-1185">Reference proteome</keyword>
<dbReference type="PANTHER" id="PTHR23342">
    <property type="entry name" value="N-ACETYLGLUTAMATE SYNTHASE"/>
    <property type="match status" value="1"/>
</dbReference>
<dbReference type="GO" id="GO:0006592">
    <property type="term" value="P:ornithine biosynthetic process"/>
    <property type="evidence" value="ECO:0007669"/>
    <property type="project" value="TreeGrafter"/>
</dbReference>
<evidence type="ECO:0000256" key="12">
    <source>
        <dbReference type="ARBA" id="ARBA00030346"/>
    </source>
</evidence>
<dbReference type="Proteomes" id="UP000789739">
    <property type="component" value="Unassembled WGS sequence"/>
</dbReference>
<evidence type="ECO:0000256" key="9">
    <source>
        <dbReference type="ARBA" id="ARBA00022946"/>
    </source>
</evidence>
<evidence type="ECO:0000256" key="14">
    <source>
        <dbReference type="ARBA" id="ARBA00048372"/>
    </source>
</evidence>
<reference evidence="16" key="1">
    <citation type="submission" date="2021-06" db="EMBL/GenBank/DDBJ databases">
        <authorList>
            <person name="Kallberg Y."/>
            <person name="Tangrot J."/>
            <person name="Rosling A."/>
        </authorList>
    </citation>
    <scope>NUCLEOTIDE SEQUENCE</scope>
    <source>
        <strain evidence="16">BR232B</strain>
    </source>
</reference>
<evidence type="ECO:0000256" key="4">
    <source>
        <dbReference type="ARBA" id="ARBA00008694"/>
    </source>
</evidence>
<organism evidence="16 17">
    <name type="scientific">Paraglomus brasilianum</name>
    <dbReference type="NCBI Taxonomy" id="144538"/>
    <lineage>
        <taxon>Eukaryota</taxon>
        <taxon>Fungi</taxon>
        <taxon>Fungi incertae sedis</taxon>
        <taxon>Mucoromycota</taxon>
        <taxon>Glomeromycotina</taxon>
        <taxon>Glomeromycetes</taxon>
        <taxon>Paraglomerales</taxon>
        <taxon>Paraglomeraceae</taxon>
        <taxon>Paraglomus</taxon>
    </lineage>
</organism>
<evidence type="ECO:0000256" key="5">
    <source>
        <dbReference type="ARBA" id="ARBA00012697"/>
    </source>
</evidence>
<evidence type="ECO:0000313" key="17">
    <source>
        <dbReference type="Proteomes" id="UP000789739"/>
    </source>
</evidence>
<dbReference type="GO" id="GO:0006526">
    <property type="term" value="P:L-arginine biosynthetic process"/>
    <property type="evidence" value="ECO:0007669"/>
    <property type="project" value="InterPro"/>
</dbReference>
<accession>A0A9N9A8B1</accession>
<comment type="function">
    <text evidence="1">N-acetylglutamate synthase involved in arginine biosynthesis.</text>
</comment>
<evidence type="ECO:0000313" key="16">
    <source>
        <dbReference type="EMBL" id="CAG8521325.1"/>
    </source>
</evidence>
<dbReference type="EMBL" id="CAJVPI010000336">
    <property type="protein sequence ID" value="CAG8521325.1"/>
    <property type="molecule type" value="Genomic_DNA"/>
</dbReference>
<dbReference type="PROSITE" id="PS51731">
    <property type="entry name" value="GNAT_NAGS"/>
    <property type="match status" value="1"/>
</dbReference>
<dbReference type="EC" id="2.3.1.1" evidence="5"/>
<dbReference type="Pfam" id="PF04768">
    <property type="entry name" value="NAT"/>
    <property type="match status" value="1"/>
</dbReference>
<name>A0A9N9A8B1_9GLOM</name>
<dbReference type="GO" id="GO:0003991">
    <property type="term" value="F:acetylglutamate kinase activity"/>
    <property type="evidence" value="ECO:0007669"/>
    <property type="project" value="InterPro"/>
</dbReference>
<comment type="similarity">
    <text evidence="4">Belongs to the acetyltransferase family.</text>
</comment>
<protein>
    <recommendedName>
        <fullName evidence="6">Amino-acid acetyltransferase, mitochondrial</fullName>
        <ecNumber evidence="5">2.3.1.1</ecNumber>
    </recommendedName>
    <alternativeName>
        <fullName evidence="12">Glutamate N-acetyltransferase</fullName>
    </alternativeName>
    <alternativeName>
        <fullName evidence="13">N-acetylglutamate synthase</fullName>
    </alternativeName>
</protein>
<comment type="subcellular location">
    <subcellularLocation>
        <location evidence="2">Mitochondrion</location>
    </subcellularLocation>
</comment>
<gene>
    <name evidence="16" type="ORF">PBRASI_LOCUS3640</name>
</gene>
<evidence type="ECO:0000256" key="3">
    <source>
        <dbReference type="ARBA" id="ARBA00004925"/>
    </source>
</evidence>
<dbReference type="InterPro" id="IPR006855">
    <property type="entry name" value="Vertebrate-like_GNAT_dom"/>
</dbReference>
<evidence type="ECO:0000256" key="6">
    <source>
        <dbReference type="ARBA" id="ARBA00018802"/>
    </source>
</evidence>
<evidence type="ECO:0000256" key="11">
    <source>
        <dbReference type="ARBA" id="ARBA00023315"/>
    </source>
</evidence>
<evidence type="ECO:0000259" key="15">
    <source>
        <dbReference type="PROSITE" id="PS51731"/>
    </source>
</evidence>
<comment type="catalytic activity">
    <reaction evidence="14">
        <text>L-glutamate + acetyl-CoA = N-acetyl-L-glutamate + CoA + H(+)</text>
        <dbReference type="Rhea" id="RHEA:24292"/>
        <dbReference type="ChEBI" id="CHEBI:15378"/>
        <dbReference type="ChEBI" id="CHEBI:29985"/>
        <dbReference type="ChEBI" id="CHEBI:44337"/>
        <dbReference type="ChEBI" id="CHEBI:57287"/>
        <dbReference type="ChEBI" id="CHEBI:57288"/>
        <dbReference type="EC" id="2.3.1.1"/>
    </reaction>
</comment>
<feature type="domain" description="N-acetyltransferase" evidence="15">
    <location>
        <begin position="258"/>
        <end position="416"/>
    </location>
</feature>
<dbReference type="GO" id="GO:0005759">
    <property type="term" value="C:mitochondrial matrix"/>
    <property type="evidence" value="ECO:0007669"/>
    <property type="project" value="TreeGrafter"/>
</dbReference>
<sequence length="417" mass="46171">MSIAVLDNEYWKTPQNRRYDRLRDLMIAEALTVTEAIESAGGRAAPVYTGVFSVENKLSDHVVSTPATDGSHNINVSLSWLRKLTNLGQIPLILPTAIDDSSAQRTISPDSGMVALSYALAHLKANETVSDTEGFNDKMVFEPSKIVVINSEGGIPSAERKGSHVFVNIQSEYDDIKSSYQLNPQWHTTHPTGLENLEMIKKCLEHLPITSSAIMVPAHSPIGLIANLITDKPLFSSSLPIRSASTPLTTTTVLRHGLKVSHHTSFSTLNIDSMVKLIESSFGRRLDVDHYLTRMESCIDNIILVGDYQGAAVITKENEDGAGKGNIAYLDKFVVAPDSQGIGVADILWRRIEVNYPNIVWRARADNQINKWYWERSTGDLRIPGTNWTMFWYGIEGVDTINGYAKVCRKIPPSLYG</sequence>
<dbReference type="InterPro" id="IPR011242">
    <property type="entry name" value="ArgB_GNAT"/>
</dbReference>
<evidence type="ECO:0000256" key="10">
    <source>
        <dbReference type="ARBA" id="ARBA00023128"/>
    </source>
</evidence>
<keyword evidence="8" id="KW-0808">Transferase</keyword>
<comment type="caution">
    <text evidence="16">The sequence shown here is derived from an EMBL/GenBank/DDBJ whole genome shotgun (WGS) entry which is preliminary data.</text>
</comment>
<dbReference type="GO" id="GO:0004042">
    <property type="term" value="F:L-glutamate N-acetyltransferase activity"/>
    <property type="evidence" value="ECO:0007669"/>
    <property type="project" value="TreeGrafter"/>
</dbReference>
<evidence type="ECO:0000256" key="2">
    <source>
        <dbReference type="ARBA" id="ARBA00004173"/>
    </source>
</evidence>
<keyword evidence="7" id="KW-0028">Amino-acid biosynthesis</keyword>
<proteinExistence type="inferred from homology"/>
<dbReference type="PIRSF" id="PIRSF036441">
    <property type="entry name" value="NAGK_DUF619"/>
    <property type="match status" value="1"/>
</dbReference>
<dbReference type="Gene3D" id="3.40.630.30">
    <property type="match status" value="1"/>
</dbReference>
<keyword evidence="10" id="KW-0496">Mitochondrion</keyword>
<keyword evidence="9" id="KW-0809">Transit peptide</keyword>
<dbReference type="PANTHER" id="PTHR23342:SF4">
    <property type="entry name" value="AMINO-ACID ACETYLTRANSFERASE, MITOCHONDRIAL"/>
    <property type="match status" value="1"/>
</dbReference>
<dbReference type="InterPro" id="IPR036393">
    <property type="entry name" value="AceGlu_kinase-like_sf"/>
</dbReference>
<dbReference type="Gene3D" id="3.40.1160.10">
    <property type="entry name" value="Acetylglutamate kinase-like"/>
    <property type="match status" value="1"/>
</dbReference>
<dbReference type="OrthoDB" id="5585968at2759"/>
<evidence type="ECO:0000256" key="1">
    <source>
        <dbReference type="ARBA" id="ARBA00002294"/>
    </source>
</evidence>
<dbReference type="AlphaFoldDB" id="A0A9N9A8B1"/>
<evidence type="ECO:0000256" key="7">
    <source>
        <dbReference type="ARBA" id="ARBA00022605"/>
    </source>
</evidence>
<comment type="pathway">
    <text evidence="3">Amino-acid biosynthesis; L-arginine biosynthesis; N(2)-acetyl-L-ornithine from L-glutamate: step 1/4.</text>
</comment>